<organism evidence="3 4">
    <name type="scientific">Spartinivicinus marinus</name>
    <dbReference type="NCBI Taxonomy" id="2994442"/>
    <lineage>
        <taxon>Bacteria</taxon>
        <taxon>Pseudomonadati</taxon>
        <taxon>Pseudomonadota</taxon>
        <taxon>Gammaproteobacteria</taxon>
        <taxon>Oceanospirillales</taxon>
        <taxon>Zooshikellaceae</taxon>
        <taxon>Spartinivicinus</taxon>
    </lineage>
</organism>
<evidence type="ECO:0000259" key="2">
    <source>
        <dbReference type="PROSITE" id="PS50006"/>
    </source>
</evidence>
<dbReference type="AlphaFoldDB" id="A0A853I466"/>
<dbReference type="Proteomes" id="UP000569732">
    <property type="component" value="Unassembled WGS sequence"/>
</dbReference>
<keyword evidence="4" id="KW-1185">Reference proteome</keyword>
<comment type="caution">
    <text evidence="3">The sequence shown here is derived from an EMBL/GenBank/DDBJ whole genome shotgun (WGS) entry which is preliminary data.</text>
</comment>
<keyword evidence="1" id="KW-0472">Membrane</keyword>
<dbReference type="Gene3D" id="2.60.200.20">
    <property type="match status" value="2"/>
</dbReference>
<dbReference type="PROSITE" id="PS50006">
    <property type="entry name" value="FHA_DOMAIN"/>
    <property type="match status" value="2"/>
</dbReference>
<dbReference type="Pfam" id="PF00498">
    <property type="entry name" value="FHA"/>
    <property type="match status" value="2"/>
</dbReference>
<feature type="transmembrane region" description="Helical" evidence="1">
    <location>
        <begin position="259"/>
        <end position="279"/>
    </location>
</feature>
<dbReference type="CDD" id="cd00060">
    <property type="entry name" value="FHA"/>
    <property type="match status" value="2"/>
</dbReference>
<proteinExistence type="predicted"/>
<dbReference type="EMBL" id="JACCKB010000025">
    <property type="protein sequence ID" value="NYZ67439.1"/>
    <property type="molecule type" value="Genomic_DNA"/>
</dbReference>
<accession>A0A853I466</accession>
<feature type="domain" description="FHA" evidence="2">
    <location>
        <begin position="21"/>
        <end position="70"/>
    </location>
</feature>
<feature type="domain" description="FHA" evidence="2">
    <location>
        <begin position="131"/>
        <end position="180"/>
    </location>
</feature>
<dbReference type="InterPro" id="IPR000253">
    <property type="entry name" value="FHA_dom"/>
</dbReference>
<evidence type="ECO:0000256" key="1">
    <source>
        <dbReference type="SAM" id="Phobius"/>
    </source>
</evidence>
<keyword evidence="1" id="KW-0812">Transmembrane</keyword>
<protein>
    <submittedName>
        <fullName evidence="3">FHA domain-containing protein</fullName>
    </submittedName>
</protein>
<dbReference type="SMART" id="SM00240">
    <property type="entry name" value="FHA"/>
    <property type="match status" value="2"/>
</dbReference>
<gene>
    <name evidence="3" type="ORF">H0A36_15590</name>
</gene>
<sequence length="280" mass="31070">MLKLGYKHSAKGAIWLVGNKVVIGNGATCDFIVKDPAIAEEHVSIFIQGDQATLIDLTGGINTYVNNEPVLRNRVLLAGDTIRIGSTELLISDPKQVRAPVHNPVKKVTGWYLKPVNHDLTENTIAVTDQLLVGRATDCDLCLSSPHISRRHAELYLVDGLLFAKDLISANGSYINDLQITEGRLRTGDLITFDQYSFVVIGPPEDQSKTRVRTKSQTMTNQNYHKTSAGFMPLNQLNSNLQQQELLNASKSDNSSFKLWGWGALLLVLLTLLWWFNLIS</sequence>
<dbReference type="PANTHER" id="PTHR23308">
    <property type="entry name" value="NUCLEAR INHIBITOR OF PROTEIN PHOSPHATASE-1"/>
    <property type="match status" value="1"/>
</dbReference>
<reference evidence="3 4" key="1">
    <citation type="submission" date="2020-07" db="EMBL/GenBank/DDBJ databases">
        <title>Endozoicomonas sp. nov., isolated from sediment.</title>
        <authorList>
            <person name="Gu T."/>
        </authorList>
    </citation>
    <scope>NUCLEOTIDE SEQUENCE [LARGE SCALE GENOMIC DNA]</scope>
    <source>
        <strain evidence="3 4">SM1973</strain>
    </source>
</reference>
<dbReference type="RefSeq" id="WP_180569462.1">
    <property type="nucleotide sequence ID" value="NZ_JACCKB010000025.1"/>
</dbReference>
<keyword evidence="1" id="KW-1133">Transmembrane helix</keyword>
<dbReference type="InterPro" id="IPR008984">
    <property type="entry name" value="SMAD_FHA_dom_sf"/>
</dbReference>
<dbReference type="SUPFAM" id="SSF49879">
    <property type="entry name" value="SMAD/FHA domain"/>
    <property type="match status" value="2"/>
</dbReference>
<evidence type="ECO:0000313" key="3">
    <source>
        <dbReference type="EMBL" id="NYZ67439.1"/>
    </source>
</evidence>
<dbReference type="InterPro" id="IPR050923">
    <property type="entry name" value="Cell_Proc_Reg/RNA_Proc"/>
</dbReference>
<name>A0A853I466_9GAMM</name>
<evidence type="ECO:0000313" key="4">
    <source>
        <dbReference type="Proteomes" id="UP000569732"/>
    </source>
</evidence>